<dbReference type="InterPro" id="IPR003593">
    <property type="entry name" value="AAA+_ATPase"/>
</dbReference>
<dbReference type="GO" id="GO:0016887">
    <property type="term" value="F:ATP hydrolysis activity"/>
    <property type="evidence" value="ECO:0007669"/>
    <property type="project" value="InterPro"/>
</dbReference>
<dbReference type="InterPro" id="IPR003439">
    <property type="entry name" value="ABC_transporter-like_ATP-bd"/>
</dbReference>
<keyword evidence="2" id="KW-0813">Transport</keyword>
<dbReference type="InterPro" id="IPR017911">
    <property type="entry name" value="MacB-like_ATP-bd"/>
</dbReference>
<dbReference type="Pfam" id="PF00005">
    <property type="entry name" value="ABC_tran"/>
    <property type="match status" value="1"/>
</dbReference>
<dbReference type="SUPFAM" id="SSF52540">
    <property type="entry name" value="P-loop containing nucleoside triphosphate hydrolases"/>
    <property type="match status" value="1"/>
</dbReference>
<reference evidence="6" key="2">
    <citation type="submission" date="2020-09" db="EMBL/GenBank/DDBJ databases">
        <authorList>
            <person name="Sun Q."/>
            <person name="Kim S."/>
        </authorList>
    </citation>
    <scope>NUCLEOTIDE SEQUENCE</scope>
    <source>
        <strain evidence="6">KCTC 12870</strain>
    </source>
</reference>
<dbReference type="InterPro" id="IPR015854">
    <property type="entry name" value="ABC_transpr_LolD-like"/>
</dbReference>
<protein>
    <submittedName>
        <fullName evidence="6">ABC transporter ATP-binding protein</fullName>
    </submittedName>
</protein>
<keyword evidence="7" id="KW-1185">Reference proteome</keyword>
<accession>A0A8J3DEU1</accession>
<dbReference type="SMART" id="SM00382">
    <property type="entry name" value="AAA"/>
    <property type="match status" value="1"/>
</dbReference>
<name>A0A8J3DEU1_9BACT</name>
<feature type="domain" description="ABC transporter" evidence="5">
    <location>
        <begin position="8"/>
        <end position="228"/>
    </location>
</feature>
<dbReference type="GO" id="GO:0005524">
    <property type="term" value="F:ATP binding"/>
    <property type="evidence" value="ECO:0007669"/>
    <property type="project" value="UniProtKB-KW"/>
</dbReference>
<dbReference type="Gene3D" id="3.40.50.300">
    <property type="entry name" value="P-loop containing nucleotide triphosphate hydrolases"/>
    <property type="match status" value="1"/>
</dbReference>
<comment type="similarity">
    <text evidence="1">Belongs to the ABC transporter superfamily.</text>
</comment>
<dbReference type="PANTHER" id="PTHR24220:SF689">
    <property type="entry name" value="LIPOPROTEIN-RELEASING SYSTEM ATP-BINDING PROTEIN LOLD"/>
    <property type="match status" value="1"/>
</dbReference>
<evidence type="ECO:0000256" key="4">
    <source>
        <dbReference type="ARBA" id="ARBA00022840"/>
    </source>
</evidence>
<comment type="caution">
    <text evidence="6">The sequence shown here is derived from an EMBL/GenBank/DDBJ whole genome shotgun (WGS) entry which is preliminary data.</text>
</comment>
<evidence type="ECO:0000256" key="1">
    <source>
        <dbReference type="ARBA" id="ARBA00005417"/>
    </source>
</evidence>
<dbReference type="CDD" id="cd03255">
    <property type="entry name" value="ABC_MJ0796_LolCDE_FtsE"/>
    <property type="match status" value="1"/>
</dbReference>
<sequence length="228" mass="25363">MTENNAILEARGLSKTFATPTKPVQVLDEANVALAYGESLSIRGESGAGKTTLLYLLSVLENPDSGELFWAGENALMKPADWRARQRATFMGFVFQAYYLMPELSAVENVLLARRLVGKVRKEDRLRAEALLERVGLADRAKQIPSKLSGGEKQRVAVARALMNQPPLILADEPTGNLDERTGEHIMELLLTLCREEDMSLILVTHNPVFARQTDRCLMLHNGRFENA</sequence>
<evidence type="ECO:0000313" key="7">
    <source>
        <dbReference type="Proteomes" id="UP000642829"/>
    </source>
</evidence>
<keyword evidence="4 6" id="KW-0067">ATP-binding</keyword>
<keyword evidence="3" id="KW-0547">Nucleotide-binding</keyword>
<evidence type="ECO:0000259" key="5">
    <source>
        <dbReference type="PROSITE" id="PS50893"/>
    </source>
</evidence>
<dbReference type="PROSITE" id="PS50893">
    <property type="entry name" value="ABC_TRANSPORTER_2"/>
    <property type="match status" value="1"/>
</dbReference>
<evidence type="ECO:0000313" key="6">
    <source>
        <dbReference type="EMBL" id="GHB92506.1"/>
    </source>
</evidence>
<dbReference type="InterPro" id="IPR017871">
    <property type="entry name" value="ABC_transporter-like_CS"/>
</dbReference>
<organism evidence="6 7">
    <name type="scientific">Cerasicoccus arenae</name>
    <dbReference type="NCBI Taxonomy" id="424488"/>
    <lineage>
        <taxon>Bacteria</taxon>
        <taxon>Pseudomonadati</taxon>
        <taxon>Verrucomicrobiota</taxon>
        <taxon>Opitutia</taxon>
        <taxon>Puniceicoccales</taxon>
        <taxon>Cerasicoccaceae</taxon>
        <taxon>Cerasicoccus</taxon>
    </lineage>
</organism>
<dbReference type="RefSeq" id="WP_189511443.1">
    <property type="nucleotide sequence ID" value="NZ_BMXG01000002.1"/>
</dbReference>
<dbReference type="EMBL" id="BMXG01000002">
    <property type="protein sequence ID" value="GHB92506.1"/>
    <property type="molecule type" value="Genomic_DNA"/>
</dbReference>
<dbReference type="GO" id="GO:0022857">
    <property type="term" value="F:transmembrane transporter activity"/>
    <property type="evidence" value="ECO:0007669"/>
    <property type="project" value="TreeGrafter"/>
</dbReference>
<evidence type="ECO:0000256" key="2">
    <source>
        <dbReference type="ARBA" id="ARBA00022448"/>
    </source>
</evidence>
<proteinExistence type="inferred from homology"/>
<dbReference type="AlphaFoldDB" id="A0A8J3DEU1"/>
<dbReference type="InterPro" id="IPR027417">
    <property type="entry name" value="P-loop_NTPase"/>
</dbReference>
<evidence type="ECO:0000256" key="3">
    <source>
        <dbReference type="ARBA" id="ARBA00022741"/>
    </source>
</evidence>
<dbReference type="GO" id="GO:0005886">
    <property type="term" value="C:plasma membrane"/>
    <property type="evidence" value="ECO:0007669"/>
    <property type="project" value="TreeGrafter"/>
</dbReference>
<dbReference type="Proteomes" id="UP000642829">
    <property type="component" value="Unassembled WGS sequence"/>
</dbReference>
<reference evidence="6" key="1">
    <citation type="journal article" date="2014" name="Int. J. Syst. Evol. Microbiol.">
        <title>Complete genome sequence of Corynebacterium casei LMG S-19264T (=DSM 44701T), isolated from a smear-ripened cheese.</title>
        <authorList>
            <consortium name="US DOE Joint Genome Institute (JGI-PGF)"/>
            <person name="Walter F."/>
            <person name="Albersmeier A."/>
            <person name="Kalinowski J."/>
            <person name="Ruckert C."/>
        </authorList>
    </citation>
    <scope>NUCLEOTIDE SEQUENCE</scope>
    <source>
        <strain evidence="6">KCTC 12870</strain>
    </source>
</reference>
<gene>
    <name evidence="6" type="ORF">GCM10007047_04560</name>
</gene>
<dbReference type="PANTHER" id="PTHR24220">
    <property type="entry name" value="IMPORT ATP-BINDING PROTEIN"/>
    <property type="match status" value="1"/>
</dbReference>
<dbReference type="PROSITE" id="PS00211">
    <property type="entry name" value="ABC_TRANSPORTER_1"/>
    <property type="match status" value="1"/>
</dbReference>